<comment type="caution">
    <text evidence="1">The sequence shown here is derived from an EMBL/GenBank/DDBJ whole genome shotgun (WGS) entry which is preliminary data.</text>
</comment>
<evidence type="ECO:0000313" key="1">
    <source>
        <dbReference type="EMBL" id="MFC0316910.1"/>
    </source>
</evidence>
<evidence type="ECO:0008006" key="3">
    <source>
        <dbReference type="Google" id="ProtNLM"/>
    </source>
</evidence>
<evidence type="ECO:0000313" key="2">
    <source>
        <dbReference type="Proteomes" id="UP001589774"/>
    </source>
</evidence>
<reference evidence="1 2" key="1">
    <citation type="submission" date="2024-09" db="EMBL/GenBank/DDBJ databases">
        <authorList>
            <person name="Sun Q."/>
            <person name="Mori K."/>
        </authorList>
    </citation>
    <scope>NUCLEOTIDE SEQUENCE [LARGE SCALE GENOMIC DNA]</scope>
    <source>
        <strain evidence="1 2">CCM 7765</strain>
    </source>
</reference>
<dbReference type="RefSeq" id="WP_377476455.1">
    <property type="nucleotide sequence ID" value="NZ_JBHLWO010000001.1"/>
</dbReference>
<keyword evidence="2" id="KW-1185">Reference proteome</keyword>
<sequence>MLFFFQLLIALGTRAQEGRTMLDSLAQRLKCLSAGQQQTAIYLRTSKDIYESAEDLWFKAYAVDRQQQLLTAIDQTLYIQLVRSSNDSLVWEELYPIKKGTASGQIYLDNSLPNGSYWLCAYSAHSFDKSNPEFFDVRKIEIVGNVDTLIKRRGRRTQKVDTQQIIQFHLFPEGGQLLADVINSVAFKALTANGLPCNVSGTLFENDKPIAAISSIHDGMGSFLFRPQRGKQYAVHLAAPFADSVYQLPPIQEKGLTFRLLENRDDSLFFIIYNKEPVIQPFYFRVQTRGLPSIAAAGEVKDSLVLKLPLADAPAGISEATLFDRHLRPLAERLIYLKLNRQLIIQTRLSKERVGRKEKVTLHIHTTDPNHKPVMAHLGAVIYDQLYHNPTDAKDIQTHYLLANSLRGKVHNPKYYFDTLNTNRYQALDLLLLTQGWRSYQWNEQALAARQKSKFPLLSDSIKGQLLRTNKGINKQQALMIFDAAQRDSRLITVDERGNFFLSPEEMHVSNPIYIKHFGKKEDYTVKVIDPFISLRALNPWRKAVYPFMEKPMIDKSKADPQITSLSRGGIKLEEVVITEKKESVFRDKYIGHLDSLAKYQNNTDRAHGGWLNCPAGDGEELPVEGKTYIVWTGPNAPTSHPFAFNASNTTRIVYHYPKHTEEELLKMFGITKSKGFYPHKTFYEPIYDYPEDTLGDYRNTLLWKPDIITDKNGDAKLEFFSSDINSLFFGMVEGIDESGALGKSAFYLSVSQ</sequence>
<protein>
    <recommendedName>
        <fullName evidence="3">MG2 domain-containing protein</fullName>
    </recommendedName>
</protein>
<dbReference type="Proteomes" id="UP001589774">
    <property type="component" value="Unassembled WGS sequence"/>
</dbReference>
<proteinExistence type="predicted"/>
<dbReference type="Gene3D" id="2.60.40.1930">
    <property type="match status" value="1"/>
</dbReference>
<dbReference type="EMBL" id="JBHLWO010000001">
    <property type="protein sequence ID" value="MFC0316910.1"/>
    <property type="molecule type" value="Genomic_DNA"/>
</dbReference>
<name>A0ABV6HDD5_9SPHI</name>
<gene>
    <name evidence="1" type="ORF">ACFFI0_01270</name>
</gene>
<accession>A0ABV6HDD5</accession>
<organism evidence="1 2">
    <name type="scientific">Olivibacter oleidegradans</name>
    <dbReference type="NCBI Taxonomy" id="760123"/>
    <lineage>
        <taxon>Bacteria</taxon>
        <taxon>Pseudomonadati</taxon>
        <taxon>Bacteroidota</taxon>
        <taxon>Sphingobacteriia</taxon>
        <taxon>Sphingobacteriales</taxon>
        <taxon>Sphingobacteriaceae</taxon>
        <taxon>Olivibacter</taxon>
    </lineage>
</organism>